<dbReference type="PANTHER" id="PTHR44688">
    <property type="entry name" value="DNA-BINDING TRANSCRIPTIONAL ACTIVATOR DEVR_DOSR"/>
    <property type="match status" value="1"/>
</dbReference>
<keyword evidence="2" id="KW-0238">DNA-binding</keyword>
<proteinExistence type="predicted"/>
<evidence type="ECO:0000313" key="5">
    <source>
        <dbReference type="EMBL" id="MFD2727754.1"/>
    </source>
</evidence>
<comment type="caution">
    <text evidence="5">The sequence shown here is derived from an EMBL/GenBank/DDBJ whole genome shotgun (WGS) entry which is preliminary data.</text>
</comment>
<evidence type="ECO:0000259" key="4">
    <source>
        <dbReference type="PROSITE" id="PS50043"/>
    </source>
</evidence>
<keyword evidence="6" id="KW-1185">Reference proteome</keyword>
<dbReference type="InterPro" id="IPR000792">
    <property type="entry name" value="Tscrpt_reg_LuxR_C"/>
</dbReference>
<evidence type="ECO:0000256" key="2">
    <source>
        <dbReference type="ARBA" id="ARBA00023125"/>
    </source>
</evidence>
<evidence type="ECO:0000256" key="1">
    <source>
        <dbReference type="ARBA" id="ARBA00023015"/>
    </source>
</evidence>
<keyword evidence="3" id="KW-0804">Transcription</keyword>
<dbReference type="PRINTS" id="PR00038">
    <property type="entry name" value="HTHLUXR"/>
</dbReference>
<gene>
    <name evidence="5" type="ORF">ACFSR8_16140</name>
</gene>
<evidence type="ECO:0000313" key="6">
    <source>
        <dbReference type="Proteomes" id="UP001597476"/>
    </source>
</evidence>
<dbReference type="SUPFAM" id="SSF46894">
    <property type="entry name" value="C-terminal effector domain of the bipartite response regulators"/>
    <property type="match status" value="1"/>
</dbReference>
<dbReference type="InterPro" id="IPR016032">
    <property type="entry name" value="Sig_transdc_resp-reg_C-effctor"/>
</dbReference>
<dbReference type="PANTHER" id="PTHR44688:SF16">
    <property type="entry name" value="DNA-BINDING TRANSCRIPTIONAL ACTIVATOR DEVR_DOSR"/>
    <property type="match status" value="1"/>
</dbReference>
<keyword evidence="1" id="KW-0805">Transcription regulation</keyword>
<accession>A0ABW5TFU7</accession>
<dbReference type="Gene3D" id="1.10.10.10">
    <property type="entry name" value="Winged helix-like DNA-binding domain superfamily/Winged helix DNA-binding domain"/>
    <property type="match status" value="1"/>
</dbReference>
<protein>
    <submittedName>
        <fullName evidence="5">LuxR C-terminal-related transcriptional regulator</fullName>
    </submittedName>
</protein>
<dbReference type="SMART" id="SM00421">
    <property type="entry name" value="HTH_LUXR"/>
    <property type="match status" value="1"/>
</dbReference>
<evidence type="ECO:0000256" key="3">
    <source>
        <dbReference type="ARBA" id="ARBA00023163"/>
    </source>
</evidence>
<sequence length="136" mass="15415">MTAYKEIIRTINDLKKNGYFLSKKDIIMILKATKSITPHKDTVNSLIVFLSTLDSTYDIDNLTKREVQVLKLIGNGASSLDIAKKLELSSSTEETHRKNIRKKLKLVGKGKLIQFAILYNLKHPSEKKAKKQTGKK</sequence>
<name>A0ABW5TFU7_9FLAO</name>
<dbReference type="Pfam" id="PF00196">
    <property type="entry name" value="GerE"/>
    <property type="match status" value="1"/>
</dbReference>
<reference evidence="6" key="1">
    <citation type="journal article" date="2019" name="Int. J. Syst. Evol. Microbiol.">
        <title>The Global Catalogue of Microorganisms (GCM) 10K type strain sequencing project: providing services to taxonomists for standard genome sequencing and annotation.</title>
        <authorList>
            <consortium name="The Broad Institute Genomics Platform"/>
            <consortium name="The Broad Institute Genome Sequencing Center for Infectious Disease"/>
            <person name="Wu L."/>
            <person name="Ma J."/>
        </authorList>
    </citation>
    <scope>NUCLEOTIDE SEQUENCE [LARGE SCALE GENOMIC DNA]</scope>
    <source>
        <strain evidence="6">KCTC 42398</strain>
    </source>
</reference>
<feature type="domain" description="HTH luxR-type" evidence="4">
    <location>
        <begin position="55"/>
        <end position="120"/>
    </location>
</feature>
<dbReference type="PROSITE" id="PS50043">
    <property type="entry name" value="HTH_LUXR_2"/>
    <property type="match status" value="1"/>
</dbReference>
<dbReference type="InterPro" id="IPR036388">
    <property type="entry name" value="WH-like_DNA-bd_sf"/>
</dbReference>
<dbReference type="EMBL" id="JBHULY010000039">
    <property type="protein sequence ID" value="MFD2727754.1"/>
    <property type="molecule type" value="Genomic_DNA"/>
</dbReference>
<dbReference type="RefSeq" id="WP_380293922.1">
    <property type="nucleotide sequence ID" value="NZ_JBHULY010000039.1"/>
</dbReference>
<dbReference type="Proteomes" id="UP001597476">
    <property type="component" value="Unassembled WGS sequence"/>
</dbReference>
<organism evidence="5 6">
    <name type="scientific">Hyunsoonleella rubra</name>
    <dbReference type="NCBI Taxonomy" id="1737062"/>
    <lineage>
        <taxon>Bacteria</taxon>
        <taxon>Pseudomonadati</taxon>
        <taxon>Bacteroidota</taxon>
        <taxon>Flavobacteriia</taxon>
        <taxon>Flavobacteriales</taxon>
        <taxon>Flavobacteriaceae</taxon>
    </lineage>
</organism>